<dbReference type="SUPFAM" id="SSF56112">
    <property type="entry name" value="Protein kinase-like (PK-like)"/>
    <property type="match status" value="1"/>
</dbReference>
<dbReference type="Gene3D" id="3.30.200.20">
    <property type="entry name" value="Phosphorylase Kinase, domain 1"/>
    <property type="match status" value="1"/>
</dbReference>
<dbReference type="NCBIfam" id="TIGR02906">
    <property type="entry name" value="spore_CotS"/>
    <property type="match status" value="1"/>
</dbReference>
<dbReference type="InterPro" id="IPR047175">
    <property type="entry name" value="CotS-like"/>
</dbReference>
<dbReference type="InterPro" id="IPR011009">
    <property type="entry name" value="Kinase-like_dom_sf"/>
</dbReference>
<dbReference type="EMBL" id="CP159510">
    <property type="protein sequence ID" value="XCJ18399.1"/>
    <property type="molecule type" value="Genomic_DNA"/>
</dbReference>
<evidence type="ECO:0000259" key="1">
    <source>
        <dbReference type="Pfam" id="PF01636"/>
    </source>
</evidence>
<gene>
    <name evidence="2" type="ORF">ABNN70_11320</name>
</gene>
<protein>
    <submittedName>
        <fullName evidence="2">CotS family spore coat protein</fullName>
    </submittedName>
</protein>
<keyword evidence="2" id="KW-0946">Virion</keyword>
<evidence type="ECO:0000313" key="2">
    <source>
        <dbReference type="EMBL" id="XCJ18399.1"/>
    </source>
</evidence>
<dbReference type="AlphaFoldDB" id="A0AAU8IJQ9"/>
<dbReference type="GO" id="GO:0042601">
    <property type="term" value="C:endospore-forming forespore"/>
    <property type="evidence" value="ECO:0007669"/>
    <property type="project" value="TreeGrafter"/>
</dbReference>
<feature type="domain" description="Aminoglycoside phosphotransferase" evidence="1">
    <location>
        <begin position="23"/>
        <end position="263"/>
    </location>
</feature>
<dbReference type="RefSeq" id="WP_353949423.1">
    <property type="nucleotide sequence ID" value="NZ_CP159510.1"/>
</dbReference>
<sequence>MVEKLIRLASSILKYWDISVSQIELIQGGQMALVWKIMTDRGPLCLKRIHRPEKKALFSIYAQDYLAKKGSRVPGIIPNKRGHLYTRQGPFLFVVYNWIVGRPFDLTVSEDLDWIMRGLAQYHIDSEGYIPPEGIPVFSKLGQWPNHYIKRCQQMESWKKIAAELPDDPFSQLYLSEIDHHIAFGRQTLNKLLDSGYTEWVTESLENPHLCHQDYGTGNTLLSDQETWIIDLDTTTFDLPIRDLRKMIIPLMGDQGEWNDDLFNRMIESYEKVTKLTEAQKKIMFTDMLFPYELYETANEKFGRKNDLPADELEKALTYEERKGKEIVKRMN</sequence>
<dbReference type="PANTHER" id="PTHR39179:SF1">
    <property type="entry name" value="SPORE COAT PROTEIN I"/>
    <property type="match status" value="1"/>
</dbReference>
<organism evidence="2">
    <name type="scientific">Sporolactobacillus sp. Y61</name>
    <dbReference type="NCBI Taxonomy" id="3160863"/>
    <lineage>
        <taxon>Bacteria</taxon>
        <taxon>Bacillati</taxon>
        <taxon>Bacillota</taxon>
        <taxon>Bacilli</taxon>
        <taxon>Bacillales</taxon>
        <taxon>Sporolactobacillaceae</taxon>
        <taxon>Sporolactobacillus</taxon>
    </lineage>
</organism>
<proteinExistence type="predicted"/>
<accession>A0AAU8IJQ9</accession>
<dbReference type="InterPro" id="IPR014255">
    <property type="entry name" value="Spore_coat_CotS"/>
</dbReference>
<dbReference type="PANTHER" id="PTHR39179">
    <property type="entry name" value="SPORE COAT PROTEIN I"/>
    <property type="match status" value="1"/>
</dbReference>
<dbReference type="Pfam" id="PF01636">
    <property type="entry name" value="APH"/>
    <property type="match status" value="1"/>
</dbReference>
<dbReference type="InterPro" id="IPR002575">
    <property type="entry name" value="Aminoglycoside_PTrfase"/>
</dbReference>
<reference evidence="2" key="1">
    <citation type="submission" date="2024-06" db="EMBL/GenBank/DDBJ databases">
        <authorList>
            <person name="Fan A."/>
            <person name="Zhang F.Y."/>
            <person name="Zhang L."/>
        </authorList>
    </citation>
    <scope>NUCLEOTIDE SEQUENCE</scope>
    <source>
        <strain evidence="2">Y61</strain>
    </source>
</reference>
<name>A0AAU8IJQ9_9BACL</name>
<dbReference type="Gene3D" id="3.90.1200.10">
    <property type="match status" value="1"/>
</dbReference>
<keyword evidence="2" id="KW-0167">Capsid protein</keyword>